<reference evidence="1" key="1">
    <citation type="journal article" date="2020" name="Stud. Mycol.">
        <title>101 Dothideomycetes genomes: a test case for predicting lifestyles and emergence of pathogens.</title>
        <authorList>
            <person name="Haridas S."/>
            <person name="Albert R."/>
            <person name="Binder M."/>
            <person name="Bloem J."/>
            <person name="Labutti K."/>
            <person name="Salamov A."/>
            <person name="Andreopoulos B."/>
            <person name="Baker S."/>
            <person name="Barry K."/>
            <person name="Bills G."/>
            <person name="Bluhm B."/>
            <person name="Cannon C."/>
            <person name="Castanera R."/>
            <person name="Culley D."/>
            <person name="Daum C."/>
            <person name="Ezra D."/>
            <person name="Gonzalez J."/>
            <person name="Henrissat B."/>
            <person name="Kuo A."/>
            <person name="Liang C."/>
            <person name="Lipzen A."/>
            <person name="Lutzoni F."/>
            <person name="Magnuson J."/>
            <person name="Mondo S."/>
            <person name="Nolan M."/>
            <person name="Ohm R."/>
            <person name="Pangilinan J."/>
            <person name="Park H.-J."/>
            <person name="Ramirez L."/>
            <person name="Alfaro M."/>
            <person name="Sun H."/>
            <person name="Tritt A."/>
            <person name="Yoshinaga Y."/>
            <person name="Zwiers L.-H."/>
            <person name="Turgeon B."/>
            <person name="Goodwin S."/>
            <person name="Spatafora J."/>
            <person name="Crous P."/>
            <person name="Grigoriev I."/>
        </authorList>
    </citation>
    <scope>NUCLEOTIDE SEQUENCE</scope>
    <source>
        <strain evidence="1">CBS 123094</strain>
    </source>
</reference>
<evidence type="ECO:0000313" key="2">
    <source>
        <dbReference type="Proteomes" id="UP000799779"/>
    </source>
</evidence>
<proteinExistence type="predicted"/>
<accession>A0A6A5WB64</accession>
<dbReference type="EMBL" id="ML977604">
    <property type="protein sequence ID" value="KAF1998378.1"/>
    <property type="molecule type" value="Genomic_DNA"/>
</dbReference>
<dbReference type="Proteomes" id="UP000799779">
    <property type="component" value="Unassembled WGS sequence"/>
</dbReference>
<dbReference type="AlphaFoldDB" id="A0A6A5WB64"/>
<sequence length="60" mass="6368">MNERGTSQAANADVGNSKVAHLSTGSISIVALPPYVAPLMLSVKVYFPMTYIGQTTIIWG</sequence>
<gene>
    <name evidence="1" type="ORF">P154DRAFT_524067</name>
</gene>
<keyword evidence="2" id="KW-1185">Reference proteome</keyword>
<organism evidence="1 2">
    <name type="scientific">Amniculicola lignicola CBS 123094</name>
    <dbReference type="NCBI Taxonomy" id="1392246"/>
    <lineage>
        <taxon>Eukaryota</taxon>
        <taxon>Fungi</taxon>
        <taxon>Dikarya</taxon>
        <taxon>Ascomycota</taxon>
        <taxon>Pezizomycotina</taxon>
        <taxon>Dothideomycetes</taxon>
        <taxon>Pleosporomycetidae</taxon>
        <taxon>Pleosporales</taxon>
        <taxon>Amniculicolaceae</taxon>
        <taxon>Amniculicola</taxon>
    </lineage>
</organism>
<protein>
    <submittedName>
        <fullName evidence="1">Uncharacterized protein</fullName>
    </submittedName>
</protein>
<evidence type="ECO:0000313" key="1">
    <source>
        <dbReference type="EMBL" id="KAF1998378.1"/>
    </source>
</evidence>
<name>A0A6A5WB64_9PLEO</name>